<evidence type="ECO:0000313" key="3">
    <source>
        <dbReference type="Proteomes" id="UP001497382"/>
    </source>
</evidence>
<keyword evidence="3" id="KW-1185">Reference proteome</keyword>
<name>A0AAV1Z338_9ARAC</name>
<dbReference type="EMBL" id="CAXIEN010000014">
    <property type="protein sequence ID" value="CAL1264819.1"/>
    <property type="molecule type" value="Genomic_DNA"/>
</dbReference>
<feature type="non-terminal residue" evidence="2">
    <location>
        <position position="162"/>
    </location>
</feature>
<comment type="caution">
    <text evidence="2">The sequence shown here is derived from an EMBL/GenBank/DDBJ whole genome shotgun (WGS) entry which is preliminary data.</text>
</comment>
<organism evidence="2 3">
    <name type="scientific">Larinioides sclopetarius</name>
    <dbReference type="NCBI Taxonomy" id="280406"/>
    <lineage>
        <taxon>Eukaryota</taxon>
        <taxon>Metazoa</taxon>
        <taxon>Ecdysozoa</taxon>
        <taxon>Arthropoda</taxon>
        <taxon>Chelicerata</taxon>
        <taxon>Arachnida</taxon>
        <taxon>Araneae</taxon>
        <taxon>Araneomorphae</taxon>
        <taxon>Entelegynae</taxon>
        <taxon>Araneoidea</taxon>
        <taxon>Araneidae</taxon>
        <taxon>Larinioides</taxon>
    </lineage>
</organism>
<feature type="compositionally biased region" description="Basic and acidic residues" evidence="1">
    <location>
        <begin position="53"/>
        <end position="64"/>
    </location>
</feature>
<dbReference type="AlphaFoldDB" id="A0AAV1Z338"/>
<evidence type="ECO:0000256" key="1">
    <source>
        <dbReference type="SAM" id="MobiDB-lite"/>
    </source>
</evidence>
<feature type="region of interest" description="Disordered" evidence="1">
    <location>
        <begin position="53"/>
        <end position="79"/>
    </location>
</feature>
<evidence type="ECO:0000313" key="2">
    <source>
        <dbReference type="EMBL" id="CAL1264819.1"/>
    </source>
</evidence>
<proteinExistence type="predicted"/>
<accession>A0AAV1Z338</accession>
<dbReference type="Proteomes" id="UP001497382">
    <property type="component" value="Unassembled WGS sequence"/>
</dbReference>
<reference evidence="2 3" key="1">
    <citation type="submission" date="2024-04" db="EMBL/GenBank/DDBJ databases">
        <authorList>
            <person name="Rising A."/>
            <person name="Reimegard J."/>
            <person name="Sonavane S."/>
            <person name="Akerstrom W."/>
            <person name="Nylinder S."/>
            <person name="Hedman E."/>
            <person name="Kallberg Y."/>
        </authorList>
    </citation>
    <scope>NUCLEOTIDE SEQUENCE [LARGE SCALE GENOMIC DNA]</scope>
</reference>
<gene>
    <name evidence="2" type="ORF">LARSCL_LOCUS2176</name>
</gene>
<sequence length="162" mass="19400">MFIYQAIILNSYSVICHSYCFSYECPFKKSSSGKRPKKKRFHGNRYEKKFKCESGTEFQKRSPEKSASAQTQNVPVPEVVPKPRRRAKMTQQLQWFRTWKFHFHRSPRWNLVSNWFLSCSAKGLAFFFYPMKAFHTKTLEKNFTFQASDKLFEICIPIVYYE</sequence>
<protein>
    <submittedName>
        <fullName evidence="2">Uncharacterized protein</fullName>
    </submittedName>
</protein>